<gene>
    <name evidence="2" type="ORF">SKAU_G00337390</name>
</gene>
<dbReference type="AlphaFoldDB" id="A0A9Q1EMD9"/>
<feature type="compositionally biased region" description="Polar residues" evidence="1">
    <location>
        <begin position="64"/>
        <end position="73"/>
    </location>
</feature>
<name>A0A9Q1EMD9_SYNKA</name>
<reference evidence="2" key="1">
    <citation type="journal article" date="2023" name="Science">
        <title>Genome structures resolve the early diversification of teleost fishes.</title>
        <authorList>
            <person name="Parey E."/>
            <person name="Louis A."/>
            <person name="Montfort J."/>
            <person name="Bouchez O."/>
            <person name="Roques C."/>
            <person name="Iampietro C."/>
            <person name="Lluch J."/>
            <person name="Castinel A."/>
            <person name="Donnadieu C."/>
            <person name="Desvignes T."/>
            <person name="Floi Bucao C."/>
            <person name="Jouanno E."/>
            <person name="Wen M."/>
            <person name="Mejri S."/>
            <person name="Dirks R."/>
            <person name="Jansen H."/>
            <person name="Henkel C."/>
            <person name="Chen W.J."/>
            <person name="Zahm M."/>
            <person name="Cabau C."/>
            <person name="Klopp C."/>
            <person name="Thompson A.W."/>
            <person name="Robinson-Rechavi M."/>
            <person name="Braasch I."/>
            <person name="Lecointre G."/>
            <person name="Bobe J."/>
            <person name="Postlethwait J.H."/>
            <person name="Berthelot C."/>
            <person name="Roest Crollius H."/>
            <person name="Guiguen Y."/>
        </authorList>
    </citation>
    <scope>NUCLEOTIDE SEQUENCE</scope>
    <source>
        <strain evidence="2">WJC10195</strain>
    </source>
</reference>
<evidence type="ECO:0000313" key="3">
    <source>
        <dbReference type="Proteomes" id="UP001152622"/>
    </source>
</evidence>
<feature type="region of interest" description="Disordered" evidence="1">
    <location>
        <begin position="64"/>
        <end position="89"/>
    </location>
</feature>
<evidence type="ECO:0000313" key="2">
    <source>
        <dbReference type="EMBL" id="KAJ8341448.1"/>
    </source>
</evidence>
<organism evidence="2 3">
    <name type="scientific">Synaphobranchus kaupii</name>
    <name type="common">Kaup's arrowtooth eel</name>
    <dbReference type="NCBI Taxonomy" id="118154"/>
    <lineage>
        <taxon>Eukaryota</taxon>
        <taxon>Metazoa</taxon>
        <taxon>Chordata</taxon>
        <taxon>Craniata</taxon>
        <taxon>Vertebrata</taxon>
        <taxon>Euteleostomi</taxon>
        <taxon>Actinopterygii</taxon>
        <taxon>Neopterygii</taxon>
        <taxon>Teleostei</taxon>
        <taxon>Anguilliformes</taxon>
        <taxon>Synaphobranchidae</taxon>
        <taxon>Synaphobranchus</taxon>
    </lineage>
</organism>
<dbReference type="Proteomes" id="UP001152622">
    <property type="component" value="Chromosome 15"/>
</dbReference>
<protein>
    <submittedName>
        <fullName evidence="2">Uncharacterized protein</fullName>
    </submittedName>
</protein>
<accession>A0A9Q1EMD9</accession>
<evidence type="ECO:0000256" key="1">
    <source>
        <dbReference type="SAM" id="MobiDB-lite"/>
    </source>
</evidence>
<proteinExistence type="predicted"/>
<comment type="caution">
    <text evidence="2">The sequence shown here is derived from an EMBL/GenBank/DDBJ whole genome shotgun (WGS) entry which is preliminary data.</text>
</comment>
<keyword evidence="3" id="KW-1185">Reference proteome</keyword>
<sequence>MHQQALAWPSVPSPGVVSHEGNATVPRARPLRHTAQPGQEFTARMVQTGIVPYELQPVRPCNTSLSDRVTQGAASRVKEKNSPPSKQKRAVCKQLRACVRPAGGGEAHSRMF</sequence>
<dbReference type="EMBL" id="JAINUF010000015">
    <property type="protein sequence ID" value="KAJ8341448.1"/>
    <property type="molecule type" value="Genomic_DNA"/>
</dbReference>
<feature type="region of interest" description="Disordered" evidence="1">
    <location>
        <begin position="1"/>
        <end position="36"/>
    </location>
</feature>